<protein>
    <submittedName>
        <fullName evidence="1">Uncharacterized protein</fullName>
    </submittedName>
</protein>
<dbReference type="Proteomes" id="UP000199450">
    <property type="component" value="Unassembled WGS sequence"/>
</dbReference>
<gene>
    <name evidence="1" type="ORF">SAMN05421856_101411</name>
</gene>
<evidence type="ECO:0000313" key="1">
    <source>
        <dbReference type="EMBL" id="SEM15130.1"/>
    </source>
</evidence>
<accession>A0A1H7W0U8</accession>
<organism evidence="1 2">
    <name type="scientific">Chryseobacterium taichungense</name>
    <dbReference type="NCBI Taxonomy" id="295069"/>
    <lineage>
        <taxon>Bacteria</taxon>
        <taxon>Pseudomonadati</taxon>
        <taxon>Bacteroidota</taxon>
        <taxon>Flavobacteriia</taxon>
        <taxon>Flavobacteriales</taxon>
        <taxon>Weeksellaceae</taxon>
        <taxon>Chryseobacterium group</taxon>
        <taxon>Chryseobacterium</taxon>
    </lineage>
</organism>
<dbReference type="AlphaFoldDB" id="A0A1H7W0U8"/>
<reference evidence="2" key="1">
    <citation type="submission" date="2016-10" db="EMBL/GenBank/DDBJ databases">
        <authorList>
            <person name="Varghese N."/>
            <person name="Submissions S."/>
        </authorList>
    </citation>
    <scope>NUCLEOTIDE SEQUENCE [LARGE SCALE GENOMIC DNA]</scope>
    <source>
        <strain evidence="2">DSM 17453</strain>
    </source>
</reference>
<sequence length="42" mass="4896">MLENKNIILLKTKNREANYIIKQGIILLKTLCNNNSQSFVFN</sequence>
<evidence type="ECO:0000313" key="2">
    <source>
        <dbReference type="Proteomes" id="UP000199450"/>
    </source>
</evidence>
<keyword evidence="2" id="KW-1185">Reference proteome</keyword>
<name>A0A1H7W0U8_9FLAO</name>
<dbReference type="STRING" id="295069.SAMN05421856_101411"/>
<proteinExistence type="predicted"/>
<dbReference type="EMBL" id="FOBV01000001">
    <property type="protein sequence ID" value="SEM15130.1"/>
    <property type="molecule type" value="Genomic_DNA"/>
</dbReference>